<evidence type="ECO:0000313" key="2">
    <source>
        <dbReference type="EMBL" id="KAH8999268.1"/>
    </source>
</evidence>
<dbReference type="AlphaFoldDB" id="A0AAD4QH81"/>
<evidence type="ECO:0000256" key="1">
    <source>
        <dbReference type="SAM" id="MobiDB-lite"/>
    </source>
</evidence>
<feature type="region of interest" description="Disordered" evidence="1">
    <location>
        <begin position="1"/>
        <end position="68"/>
    </location>
</feature>
<accession>A0AAD4QH81</accession>
<feature type="region of interest" description="Disordered" evidence="1">
    <location>
        <begin position="210"/>
        <end position="237"/>
    </location>
</feature>
<reference evidence="2" key="1">
    <citation type="submission" date="2022-01" db="EMBL/GenBank/DDBJ databases">
        <title>Comparative genomics reveals a dynamic genome evolution in the ectomycorrhizal milk-cap (Lactarius) mushrooms.</title>
        <authorList>
            <consortium name="DOE Joint Genome Institute"/>
            <person name="Lebreton A."/>
            <person name="Tang N."/>
            <person name="Kuo A."/>
            <person name="LaButti K."/>
            <person name="Drula E."/>
            <person name="Barry K."/>
            <person name="Clum A."/>
            <person name="Lipzen A."/>
            <person name="Mousain D."/>
            <person name="Ng V."/>
            <person name="Wang R."/>
            <person name="Wang X."/>
            <person name="Dai Y."/>
            <person name="Henrissat B."/>
            <person name="Grigoriev I.V."/>
            <person name="Guerin-Laguette A."/>
            <person name="Yu F."/>
            <person name="Martin F.M."/>
        </authorList>
    </citation>
    <scope>NUCLEOTIDE SEQUENCE</scope>
    <source>
        <strain evidence="2">QP</strain>
    </source>
</reference>
<sequence length="322" mass="35131">MTALSPSNSRGMGWRKPVPVFIPSPPVSRPTSDTVFTAPSVSAEGDESKSTAAGSSQHSPPPVPDNWRNVIRNVTHDVQRDSSRFQRGATSVIHEPEPAYVVSHLAQSAGLAWPLNDTPKGLSRTASSTTDDHRPRSRWVREASLPRTYRPPTPPIPSARRPKSYAVPSQLESQTSLARPFRMIYPDPPSLIMKDSYQTLRRCSAPSLCLSESTRRPPSVNTRPSVQSLTSSDGHTAVSSHAGMGFLAEWDLGLAIGLQGEKKPAVGSKEANEQTGLPMHYVPASRLRKTTKRRSCSGMLWSAVTSFGRGIMSLFETKPMDH</sequence>
<dbReference type="EMBL" id="JAKELL010000004">
    <property type="protein sequence ID" value="KAH8999268.1"/>
    <property type="molecule type" value="Genomic_DNA"/>
</dbReference>
<protein>
    <submittedName>
        <fullName evidence="2">Uncharacterized protein</fullName>
    </submittedName>
</protein>
<evidence type="ECO:0000313" key="3">
    <source>
        <dbReference type="Proteomes" id="UP001201163"/>
    </source>
</evidence>
<keyword evidence="3" id="KW-1185">Reference proteome</keyword>
<feature type="compositionally biased region" description="Polar residues" evidence="1">
    <location>
        <begin position="1"/>
        <end position="10"/>
    </location>
</feature>
<name>A0AAD4QH81_9AGAM</name>
<comment type="caution">
    <text evidence="2">The sequence shown here is derived from an EMBL/GenBank/DDBJ whole genome shotgun (WGS) entry which is preliminary data.</text>
</comment>
<proteinExistence type="predicted"/>
<feature type="region of interest" description="Disordered" evidence="1">
    <location>
        <begin position="114"/>
        <end position="173"/>
    </location>
</feature>
<feature type="compositionally biased region" description="Polar residues" evidence="1">
    <location>
        <begin position="31"/>
        <end position="40"/>
    </location>
</feature>
<dbReference type="Proteomes" id="UP001201163">
    <property type="component" value="Unassembled WGS sequence"/>
</dbReference>
<gene>
    <name evidence="2" type="ORF">EDB92DRAFT_1833283</name>
</gene>
<feature type="compositionally biased region" description="Polar residues" evidence="1">
    <location>
        <begin position="219"/>
        <end position="237"/>
    </location>
</feature>
<organism evidence="2 3">
    <name type="scientific">Lactarius akahatsu</name>
    <dbReference type="NCBI Taxonomy" id="416441"/>
    <lineage>
        <taxon>Eukaryota</taxon>
        <taxon>Fungi</taxon>
        <taxon>Dikarya</taxon>
        <taxon>Basidiomycota</taxon>
        <taxon>Agaricomycotina</taxon>
        <taxon>Agaricomycetes</taxon>
        <taxon>Russulales</taxon>
        <taxon>Russulaceae</taxon>
        <taxon>Lactarius</taxon>
    </lineage>
</organism>